<evidence type="ECO:0000313" key="3">
    <source>
        <dbReference type="Proteomes" id="UP001213000"/>
    </source>
</evidence>
<reference evidence="2" key="1">
    <citation type="submission" date="2022-07" db="EMBL/GenBank/DDBJ databases">
        <title>Genome Sequence of Leucocoprinus birnbaumii.</title>
        <authorList>
            <person name="Buettner E."/>
        </authorList>
    </citation>
    <scope>NUCLEOTIDE SEQUENCE</scope>
    <source>
        <strain evidence="2">VT141</strain>
    </source>
</reference>
<proteinExistence type="predicted"/>
<name>A0AAD5YSH8_9AGAR</name>
<evidence type="ECO:0000313" key="2">
    <source>
        <dbReference type="EMBL" id="KAJ3565295.1"/>
    </source>
</evidence>
<organism evidence="2 3">
    <name type="scientific">Leucocoprinus birnbaumii</name>
    <dbReference type="NCBI Taxonomy" id="56174"/>
    <lineage>
        <taxon>Eukaryota</taxon>
        <taxon>Fungi</taxon>
        <taxon>Dikarya</taxon>
        <taxon>Basidiomycota</taxon>
        <taxon>Agaricomycotina</taxon>
        <taxon>Agaricomycetes</taxon>
        <taxon>Agaricomycetidae</taxon>
        <taxon>Agaricales</taxon>
        <taxon>Agaricineae</taxon>
        <taxon>Agaricaceae</taxon>
        <taxon>Leucocoprinus</taxon>
    </lineage>
</organism>
<sequence length="404" mass="46208">MHEITLITYVVCRNQAQMLSLEPCAHCGSLPTVDHPLSPQWTISQLTRHIQQLDDSIRHLKERKAAASAQLNAMRASTGVVPDEVLAIIFKFATSPHDTPVNTSGEVPTFTDFFMDKRKQYFFFPCPWRSLTYPGPWKHDVSLPHSYFVNSSNQPMEVGARIEHNPLAVQLKRLRDLLFLEYPHRITHLKLTSPPPVWLPHFSESFSALKRLEPSWLSSKSFSPSRRTSIQSLPPSLQQVVLTKVTVNMILPWKTITSLRPQTIPPDLSAPAVNWPLPNEIISLPKLEKSSTGGYTEQRRELTAFLSRLPISQVHFNLFELGRSDRGTSFVFNFQYTPVSCSLLDVIPRLGKQLSLIDRDDPQLPQQTLRPGSRISYLMERSKWMRKQMLLPDLEVLSFRQNLP</sequence>
<dbReference type="Proteomes" id="UP001213000">
    <property type="component" value="Unassembled WGS sequence"/>
</dbReference>
<dbReference type="EMBL" id="JANIEX010000584">
    <property type="protein sequence ID" value="KAJ3565295.1"/>
    <property type="molecule type" value="Genomic_DNA"/>
</dbReference>
<keyword evidence="1" id="KW-0175">Coiled coil</keyword>
<protein>
    <submittedName>
        <fullName evidence="2">Uncharacterized protein</fullName>
    </submittedName>
</protein>
<keyword evidence="3" id="KW-1185">Reference proteome</keyword>
<feature type="coiled-coil region" evidence="1">
    <location>
        <begin position="43"/>
        <end position="77"/>
    </location>
</feature>
<accession>A0AAD5YSH8</accession>
<dbReference type="AlphaFoldDB" id="A0AAD5YSH8"/>
<evidence type="ECO:0000256" key="1">
    <source>
        <dbReference type="SAM" id="Coils"/>
    </source>
</evidence>
<gene>
    <name evidence="2" type="ORF">NP233_g7728</name>
</gene>
<comment type="caution">
    <text evidence="2">The sequence shown here is derived from an EMBL/GenBank/DDBJ whole genome shotgun (WGS) entry which is preliminary data.</text>
</comment>